<dbReference type="AlphaFoldDB" id="A0A897NUI0"/>
<organism evidence="1 2">
    <name type="scientific">Halapricum desulfuricans</name>
    <dbReference type="NCBI Taxonomy" id="2841257"/>
    <lineage>
        <taxon>Archaea</taxon>
        <taxon>Methanobacteriati</taxon>
        <taxon>Methanobacteriota</taxon>
        <taxon>Stenosarchaea group</taxon>
        <taxon>Halobacteria</taxon>
        <taxon>Halobacteriales</taxon>
        <taxon>Haloarculaceae</taxon>
        <taxon>Halapricum</taxon>
    </lineage>
</organism>
<dbReference type="GO" id="GO:0003824">
    <property type="term" value="F:catalytic activity"/>
    <property type="evidence" value="ECO:0007669"/>
    <property type="project" value="InterPro"/>
</dbReference>
<dbReference type="GeneID" id="68857462"/>
<accession>A0A897NUI0</accession>
<evidence type="ECO:0000313" key="2">
    <source>
        <dbReference type="Proteomes" id="UP000663292"/>
    </source>
</evidence>
<dbReference type="EMBL" id="CP064791">
    <property type="protein sequence ID" value="QSG14369.1"/>
    <property type="molecule type" value="Genomic_DNA"/>
</dbReference>
<dbReference type="InterPro" id="IPR011257">
    <property type="entry name" value="DNA_glycosylase"/>
</dbReference>
<keyword evidence="2" id="KW-1185">Reference proteome</keyword>
<protein>
    <submittedName>
        <fullName evidence="1">Uncharacterized protein</fullName>
    </submittedName>
</protein>
<dbReference type="Proteomes" id="UP000663292">
    <property type="component" value="Chromosome"/>
</dbReference>
<dbReference type="GO" id="GO:0006281">
    <property type="term" value="P:DNA repair"/>
    <property type="evidence" value="ECO:0007669"/>
    <property type="project" value="InterPro"/>
</dbReference>
<evidence type="ECO:0000313" key="1">
    <source>
        <dbReference type="EMBL" id="QSG14369.1"/>
    </source>
</evidence>
<dbReference type="RefSeq" id="WP_229122304.1">
    <property type="nucleotide sequence ID" value="NZ_CP064791.1"/>
</dbReference>
<sequence length="176" mass="20738">MDADEIRDWRDRYDEVYDDELQAIEARLHEDLTDQQYITRDQLEDVVRWKLNGMPGRRERNIKQVQTVPDEFVRLVSEAAFLVDDPALQLKTLKSIPGIGGATATVILMFYDPETYAIGDRYIVHEFFGEDRGMRVTDYPDILEELHDRNPGGFDLRTVEKAYYQRYRIENDVGDW</sequence>
<gene>
    <name evidence="1" type="ORF">HSEST_0825</name>
</gene>
<proteinExistence type="predicted"/>
<reference evidence="1 2" key="1">
    <citation type="submission" date="2020-11" db="EMBL/GenBank/DDBJ databases">
        <title>Carbohydrate-dependent, anaerobic sulfur respiration: A novel catabolism in halophilic archaea.</title>
        <authorList>
            <person name="Sorokin D.Y."/>
            <person name="Messina E."/>
            <person name="Smedile F."/>
            <person name="La Cono V."/>
            <person name="Hallsworth J.E."/>
            <person name="Yakimov M.M."/>
        </authorList>
    </citation>
    <scope>NUCLEOTIDE SEQUENCE [LARGE SCALE GENOMIC DNA]</scope>
    <source>
        <strain evidence="1 2">HSR-Est</strain>
    </source>
</reference>
<name>A0A897NUI0_9EURY</name>
<dbReference type="SUPFAM" id="SSF48150">
    <property type="entry name" value="DNA-glycosylase"/>
    <property type="match status" value="1"/>
</dbReference>